<proteinExistence type="predicted"/>
<name>B8IIV4_METNO</name>
<dbReference type="EMBL" id="CP001349">
    <property type="protein sequence ID" value="ACL61749.1"/>
    <property type="molecule type" value="Genomic_DNA"/>
</dbReference>
<evidence type="ECO:0000313" key="2">
    <source>
        <dbReference type="Proteomes" id="UP000008207"/>
    </source>
</evidence>
<accession>B8IIV4</accession>
<evidence type="ECO:0000313" key="1">
    <source>
        <dbReference type="EMBL" id="ACL61749.1"/>
    </source>
</evidence>
<gene>
    <name evidence="1" type="ordered locus">Mnod_7007</name>
</gene>
<reference evidence="1 2" key="1">
    <citation type="submission" date="2009-01" db="EMBL/GenBank/DDBJ databases">
        <title>Complete sequence of chromosome of Methylobacterium nodulans ORS 2060.</title>
        <authorList>
            <consortium name="US DOE Joint Genome Institute"/>
            <person name="Lucas S."/>
            <person name="Copeland A."/>
            <person name="Lapidus A."/>
            <person name="Glavina del Rio T."/>
            <person name="Dalin E."/>
            <person name="Tice H."/>
            <person name="Bruce D."/>
            <person name="Goodwin L."/>
            <person name="Pitluck S."/>
            <person name="Sims D."/>
            <person name="Brettin T."/>
            <person name="Detter J.C."/>
            <person name="Han C."/>
            <person name="Larimer F."/>
            <person name="Land M."/>
            <person name="Hauser L."/>
            <person name="Kyrpides N."/>
            <person name="Ivanova N."/>
            <person name="Marx C.J."/>
            <person name="Richardson P."/>
        </authorList>
    </citation>
    <scope>NUCLEOTIDE SEQUENCE [LARGE SCALE GENOMIC DNA]</scope>
    <source>
        <strain evidence="2">LMG 21967 / CNCM I-2342 / ORS 2060</strain>
    </source>
</reference>
<sequence length="76" mass="7970">MRILIVPDPGRDGHAAAERAAETIRAVVPGEVALLTSSRSASRPGPAVCREVLLAQDKPAPKRCGLCGLGPCRERV</sequence>
<dbReference type="Proteomes" id="UP000008207">
    <property type="component" value="Chromosome"/>
</dbReference>
<dbReference type="RefSeq" id="WP_015933312.1">
    <property type="nucleotide sequence ID" value="NC_011894.1"/>
</dbReference>
<dbReference type="KEGG" id="mno:Mnod_7007"/>
<dbReference type="STRING" id="460265.Mnod_7007"/>
<dbReference type="AlphaFoldDB" id="B8IIV4"/>
<dbReference type="HOGENOM" id="CLU_2650312_0_0_5"/>
<protein>
    <submittedName>
        <fullName evidence="1">Uncharacterized protein</fullName>
    </submittedName>
</protein>
<keyword evidence="2" id="KW-1185">Reference proteome</keyword>
<organism evidence="1 2">
    <name type="scientific">Methylobacterium nodulans (strain LMG 21967 / CNCM I-2342 / ORS 2060)</name>
    <dbReference type="NCBI Taxonomy" id="460265"/>
    <lineage>
        <taxon>Bacteria</taxon>
        <taxon>Pseudomonadati</taxon>
        <taxon>Pseudomonadota</taxon>
        <taxon>Alphaproteobacteria</taxon>
        <taxon>Hyphomicrobiales</taxon>
        <taxon>Methylobacteriaceae</taxon>
        <taxon>Methylobacterium</taxon>
    </lineage>
</organism>